<keyword evidence="4 7" id="KW-0863">Zinc-finger</keyword>
<proteinExistence type="predicted"/>
<dbReference type="PROSITE" id="PS00028">
    <property type="entry name" value="ZINC_FINGER_C2H2_1"/>
    <property type="match status" value="1"/>
</dbReference>
<dbReference type="InterPro" id="IPR036236">
    <property type="entry name" value="Znf_C2H2_sf"/>
</dbReference>
<feature type="domain" description="C2H2-type" evidence="8">
    <location>
        <begin position="33"/>
        <end position="60"/>
    </location>
</feature>
<gene>
    <name evidence="9" type="ORF">ACN38_g781</name>
</gene>
<dbReference type="GO" id="GO:0008270">
    <property type="term" value="F:zinc ion binding"/>
    <property type="evidence" value="ECO:0007669"/>
    <property type="project" value="UniProtKB-KW"/>
</dbReference>
<protein>
    <recommendedName>
        <fullName evidence="8">C2H2-type domain-containing protein</fullName>
    </recommendedName>
</protein>
<dbReference type="PANTHER" id="PTHR40626:SF10">
    <property type="entry name" value="C2H2-TYPE DOMAIN-CONTAINING PROTEIN"/>
    <property type="match status" value="1"/>
</dbReference>
<dbReference type="AlphaFoldDB" id="A0A0N0S010"/>
<evidence type="ECO:0000256" key="7">
    <source>
        <dbReference type="PROSITE-ProRule" id="PRU00042"/>
    </source>
</evidence>
<evidence type="ECO:0000313" key="10">
    <source>
        <dbReference type="Proteomes" id="UP000037696"/>
    </source>
</evidence>
<dbReference type="GO" id="GO:0000981">
    <property type="term" value="F:DNA-binding transcription factor activity, RNA polymerase II-specific"/>
    <property type="evidence" value="ECO:0007669"/>
    <property type="project" value="InterPro"/>
</dbReference>
<sequence>MGSSIFLNECPSKTNFHALDLIMARGRPKVSVSPCRFCNMQFKRVEHLQRHERIHTQEKPFSCECGQKFSRRSVLNVRIEVLQWRYLTMKQRSSHAPP</sequence>
<comment type="caution">
    <text evidence="9">The sequence shown here is derived from an EMBL/GenBank/DDBJ whole genome shotgun (WGS) entry which is preliminary data.</text>
</comment>
<evidence type="ECO:0000256" key="3">
    <source>
        <dbReference type="ARBA" id="ARBA00022737"/>
    </source>
</evidence>
<evidence type="ECO:0000256" key="1">
    <source>
        <dbReference type="ARBA" id="ARBA00004123"/>
    </source>
</evidence>
<dbReference type="Gene3D" id="3.30.160.60">
    <property type="entry name" value="Classic Zinc Finger"/>
    <property type="match status" value="2"/>
</dbReference>
<keyword evidence="6" id="KW-0539">Nucleus</keyword>
<dbReference type="OrthoDB" id="10018191at2759"/>
<dbReference type="InterPro" id="IPR051059">
    <property type="entry name" value="VerF-like"/>
</dbReference>
<keyword evidence="10" id="KW-1185">Reference proteome</keyword>
<dbReference type="GO" id="GO:0000978">
    <property type="term" value="F:RNA polymerase II cis-regulatory region sequence-specific DNA binding"/>
    <property type="evidence" value="ECO:0007669"/>
    <property type="project" value="InterPro"/>
</dbReference>
<dbReference type="InterPro" id="IPR013087">
    <property type="entry name" value="Znf_C2H2_type"/>
</dbReference>
<dbReference type="GO" id="GO:0000785">
    <property type="term" value="C:chromatin"/>
    <property type="evidence" value="ECO:0007669"/>
    <property type="project" value="TreeGrafter"/>
</dbReference>
<dbReference type="STRING" id="229535.A0A0N0S010"/>
<dbReference type="PANTHER" id="PTHR40626">
    <property type="entry name" value="MIP31509P"/>
    <property type="match status" value="1"/>
</dbReference>
<reference evidence="9 10" key="1">
    <citation type="submission" date="2015-08" db="EMBL/GenBank/DDBJ databases">
        <title>Genome sequencing of Penicillium nordicum.</title>
        <authorList>
            <person name="Nguyen H.D."/>
            <person name="Seifert K.A."/>
        </authorList>
    </citation>
    <scope>NUCLEOTIDE SEQUENCE [LARGE SCALE GENOMIC DNA]</scope>
    <source>
        <strain evidence="9 10">DAOMC 185683</strain>
    </source>
</reference>
<evidence type="ECO:0000313" key="9">
    <source>
        <dbReference type="EMBL" id="KOS48195.1"/>
    </source>
</evidence>
<organism evidence="9 10">
    <name type="scientific">Penicillium nordicum</name>
    <dbReference type="NCBI Taxonomy" id="229535"/>
    <lineage>
        <taxon>Eukaryota</taxon>
        <taxon>Fungi</taxon>
        <taxon>Dikarya</taxon>
        <taxon>Ascomycota</taxon>
        <taxon>Pezizomycotina</taxon>
        <taxon>Eurotiomycetes</taxon>
        <taxon>Eurotiomycetidae</taxon>
        <taxon>Eurotiales</taxon>
        <taxon>Aspergillaceae</taxon>
        <taxon>Penicillium</taxon>
    </lineage>
</organism>
<dbReference type="EMBL" id="LHQQ01000007">
    <property type="protein sequence ID" value="KOS48195.1"/>
    <property type="molecule type" value="Genomic_DNA"/>
</dbReference>
<dbReference type="SUPFAM" id="SSF57667">
    <property type="entry name" value="beta-beta-alpha zinc fingers"/>
    <property type="match status" value="1"/>
</dbReference>
<keyword evidence="2" id="KW-0479">Metal-binding</keyword>
<dbReference type="Proteomes" id="UP000037696">
    <property type="component" value="Unassembled WGS sequence"/>
</dbReference>
<comment type="subcellular location">
    <subcellularLocation>
        <location evidence="1">Nucleus</location>
    </subcellularLocation>
</comment>
<evidence type="ECO:0000259" key="8">
    <source>
        <dbReference type="PROSITE" id="PS50157"/>
    </source>
</evidence>
<evidence type="ECO:0000256" key="2">
    <source>
        <dbReference type="ARBA" id="ARBA00022723"/>
    </source>
</evidence>
<dbReference type="GO" id="GO:0005634">
    <property type="term" value="C:nucleus"/>
    <property type="evidence" value="ECO:0007669"/>
    <property type="project" value="UniProtKB-SubCell"/>
</dbReference>
<dbReference type="PROSITE" id="PS50157">
    <property type="entry name" value="ZINC_FINGER_C2H2_2"/>
    <property type="match status" value="1"/>
</dbReference>
<evidence type="ECO:0000256" key="6">
    <source>
        <dbReference type="ARBA" id="ARBA00023242"/>
    </source>
</evidence>
<accession>A0A0N0S010</accession>
<name>A0A0N0S010_9EURO</name>
<evidence type="ECO:0000256" key="5">
    <source>
        <dbReference type="ARBA" id="ARBA00022833"/>
    </source>
</evidence>
<keyword evidence="3" id="KW-0677">Repeat</keyword>
<evidence type="ECO:0000256" key="4">
    <source>
        <dbReference type="ARBA" id="ARBA00022771"/>
    </source>
</evidence>
<keyword evidence="5" id="KW-0862">Zinc</keyword>